<evidence type="ECO:0008006" key="4">
    <source>
        <dbReference type="Google" id="ProtNLM"/>
    </source>
</evidence>
<evidence type="ECO:0000256" key="1">
    <source>
        <dbReference type="SAM" id="MobiDB-lite"/>
    </source>
</evidence>
<evidence type="ECO:0000313" key="2">
    <source>
        <dbReference type="EMBL" id="KAF3539299.1"/>
    </source>
</evidence>
<reference evidence="2" key="1">
    <citation type="submission" date="2019-12" db="EMBL/GenBank/DDBJ databases">
        <title>Genome sequencing and annotation of Brassica cretica.</title>
        <authorList>
            <person name="Studholme D.J."/>
            <person name="Sarris P."/>
        </authorList>
    </citation>
    <scope>NUCLEOTIDE SEQUENCE</scope>
    <source>
        <strain evidence="2">PFS-109/04</strain>
        <tissue evidence="2">Leaf</tissue>
    </source>
</reference>
<name>A0A8S9Q9K8_BRACR</name>
<gene>
    <name evidence="2" type="ORF">F2Q69_00021747</name>
</gene>
<organism evidence="2 3">
    <name type="scientific">Brassica cretica</name>
    <name type="common">Mustard</name>
    <dbReference type="NCBI Taxonomy" id="69181"/>
    <lineage>
        <taxon>Eukaryota</taxon>
        <taxon>Viridiplantae</taxon>
        <taxon>Streptophyta</taxon>
        <taxon>Embryophyta</taxon>
        <taxon>Tracheophyta</taxon>
        <taxon>Spermatophyta</taxon>
        <taxon>Magnoliopsida</taxon>
        <taxon>eudicotyledons</taxon>
        <taxon>Gunneridae</taxon>
        <taxon>Pentapetalae</taxon>
        <taxon>rosids</taxon>
        <taxon>malvids</taxon>
        <taxon>Brassicales</taxon>
        <taxon>Brassicaceae</taxon>
        <taxon>Brassiceae</taxon>
        <taxon>Brassica</taxon>
    </lineage>
</organism>
<proteinExistence type="predicted"/>
<dbReference type="Proteomes" id="UP000712600">
    <property type="component" value="Unassembled WGS sequence"/>
</dbReference>
<protein>
    <recommendedName>
        <fullName evidence="4">Retrotransposon gag domain-containing protein</fullName>
    </recommendedName>
</protein>
<comment type="caution">
    <text evidence="2">The sequence shown here is derived from an EMBL/GenBank/DDBJ whole genome shotgun (WGS) entry which is preliminary data.</text>
</comment>
<evidence type="ECO:0000313" key="3">
    <source>
        <dbReference type="Proteomes" id="UP000712600"/>
    </source>
</evidence>
<accession>A0A8S9Q9K8</accession>
<feature type="region of interest" description="Disordered" evidence="1">
    <location>
        <begin position="1"/>
        <end position="54"/>
    </location>
</feature>
<sequence>MQPLDTPVGRDNATRWAQQLNGEPDERNGVAVKNRVNTTEDDDDSNSETDMEMQESVAVKKSAKMVYLEEFFFKKFEAFRSMIKEFQTTMCKGIRSNLTRPALQWYHLNLPNRSIYSFTALIDQFVEQFARNINVEKTATIYRRSSNIELNPFFATYHTSTKERYPSSDVTPQQLYPPSREVYCLMAT</sequence>
<dbReference type="AlphaFoldDB" id="A0A8S9Q9K8"/>
<feature type="compositionally biased region" description="Acidic residues" evidence="1">
    <location>
        <begin position="39"/>
        <end position="53"/>
    </location>
</feature>
<dbReference type="EMBL" id="QGKX02001290">
    <property type="protein sequence ID" value="KAF3539299.1"/>
    <property type="molecule type" value="Genomic_DNA"/>
</dbReference>